<proteinExistence type="predicted"/>
<dbReference type="SUPFAM" id="SSF51905">
    <property type="entry name" value="FAD/NAD(P)-binding domain"/>
    <property type="match status" value="1"/>
</dbReference>
<dbReference type="GO" id="GO:0016491">
    <property type="term" value="F:oxidoreductase activity"/>
    <property type="evidence" value="ECO:0007669"/>
    <property type="project" value="InterPro"/>
</dbReference>
<dbReference type="InterPro" id="IPR002937">
    <property type="entry name" value="Amino_oxidase"/>
</dbReference>
<evidence type="ECO:0000313" key="2">
    <source>
        <dbReference type="EMBL" id="CCH73711.1"/>
    </source>
</evidence>
<sequence length="262" mass="27317">MDRFLAGVLVDSWGTSSANFTRLLLRSFALGAPGLPRDGMSALPQQLASTLADVRLNTAVRSVHPSTTGDGSHTVTTDGGTITGRAVVIASDPASAAHLAGLPPTPMKGLVTWWFNAPQAPDHRPLLVVDGRHGPDDGPPGPVWNAAVVTAAAPSYATGGRVLIQATTLLDRPDGDSDERTVRAHLGDIYQCATGDWEVVVRHRIPRALPASPPPLHHHQPARVAPGLYVCGDHRDTASIQGALVSGERVAGQVLADVGAPQ</sequence>
<evidence type="ECO:0000259" key="1">
    <source>
        <dbReference type="Pfam" id="PF01593"/>
    </source>
</evidence>
<name>W6JY88_9MICO</name>
<protein>
    <submittedName>
        <fullName evidence="2">Amine oxidase</fullName>
    </submittedName>
</protein>
<gene>
    <name evidence="2" type="ORF">BN11_3160004</name>
</gene>
<evidence type="ECO:0000313" key="3">
    <source>
        <dbReference type="Proteomes" id="UP000035763"/>
    </source>
</evidence>
<reference evidence="2 3" key="1">
    <citation type="journal article" date="2013" name="ISME J.">
        <title>A metabolic model for members of the genus Tetrasphaera involved in enhanced biological phosphorus removal.</title>
        <authorList>
            <person name="Kristiansen R."/>
            <person name="Nguyen H.T.T."/>
            <person name="Saunders A.M."/>
            <person name="Nielsen J.L."/>
            <person name="Wimmer R."/>
            <person name="Le V.Q."/>
            <person name="McIlroy S.J."/>
            <person name="Petrovski S."/>
            <person name="Seviour R.J."/>
            <person name="Calteau A."/>
            <person name="Nielsen K.L."/>
            <person name="Nielsen P.H."/>
        </authorList>
    </citation>
    <scope>NUCLEOTIDE SEQUENCE [LARGE SCALE GENOMIC DNA]</scope>
    <source>
        <strain evidence="2 3">Ben110</strain>
    </source>
</reference>
<dbReference type="Proteomes" id="UP000035763">
    <property type="component" value="Unassembled WGS sequence"/>
</dbReference>
<dbReference type="AlphaFoldDB" id="W6JY88"/>
<dbReference type="STRING" id="1193182.BN11_3160004"/>
<organism evidence="2 3">
    <name type="scientific">Nostocoides australiense Ben110</name>
    <dbReference type="NCBI Taxonomy" id="1193182"/>
    <lineage>
        <taxon>Bacteria</taxon>
        <taxon>Bacillati</taxon>
        <taxon>Actinomycetota</taxon>
        <taxon>Actinomycetes</taxon>
        <taxon>Micrococcales</taxon>
        <taxon>Intrasporangiaceae</taxon>
        <taxon>Nostocoides</taxon>
    </lineage>
</organism>
<dbReference type="RefSeq" id="WP_235435512.1">
    <property type="nucleotide sequence ID" value="NZ_HG764815.1"/>
</dbReference>
<dbReference type="Gene3D" id="3.50.50.60">
    <property type="entry name" value="FAD/NAD(P)-binding domain"/>
    <property type="match status" value="1"/>
</dbReference>
<accession>W6JY88</accession>
<dbReference type="Pfam" id="PF01593">
    <property type="entry name" value="Amino_oxidase"/>
    <property type="match status" value="1"/>
</dbReference>
<dbReference type="EMBL" id="CAJA01000242">
    <property type="protein sequence ID" value="CCH73711.1"/>
    <property type="molecule type" value="Genomic_DNA"/>
</dbReference>
<dbReference type="PANTHER" id="PTHR42841">
    <property type="entry name" value="AMINE OXIDASE"/>
    <property type="match status" value="1"/>
</dbReference>
<comment type="caution">
    <text evidence="2">The sequence shown here is derived from an EMBL/GenBank/DDBJ whole genome shotgun (WGS) entry which is preliminary data.</text>
</comment>
<feature type="domain" description="Amine oxidase" evidence="1">
    <location>
        <begin position="7"/>
        <end position="255"/>
    </location>
</feature>
<dbReference type="InterPro" id="IPR036188">
    <property type="entry name" value="FAD/NAD-bd_sf"/>
</dbReference>
<keyword evidence="3" id="KW-1185">Reference proteome</keyword>